<dbReference type="SUPFAM" id="SSF53067">
    <property type="entry name" value="Actin-like ATPase domain"/>
    <property type="match status" value="2"/>
</dbReference>
<name>A0AAE0T692_9BIVA</name>
<gene>
    <name evidence="4" type="ORF">CHS0354_000358</name>
</gene>
<sequence length="583" mass="66348">MSLKRNNYLIVVAIDFGTAYSGYAFQFEHTFDKDPTNISVLQAWNGWKPNLMSYKTPTCLLLDRDMKIHSFGFEAEDKYADLCMEEDNKNWYFFRRFKMKLQEGEGLKKDSQIEDETGKKMPAMHVFSLYIKCLINHLTKHLDKLWAWVKDDEIHWVLTVPAIWNDSAKQFMRTAAEQAGILSDNLDLALEPEAASLYCQYLPVDKFCTQNEQLNFGATPSGTKYIVLDLGGGTADITVHEKLEGGKLKEVAKASGGPWGETAVDAAFFKLLTDIVGNPVMTTFQKELKFDYLELFREFEYAKRSLTATTKDMLTIRLPPSLLELCEATKKCTFEKCVEKSAFSTQIKLMSYKMRLDPELVRDLFRQVTDKIVDHLEGLLKRTSDISMILMVGGFSESGFVQDVIRSKFQDKMKIKVVIPRVASLSVLYGAVIFGWKPDAIEARVLRYTYGVKATPEFDPGKHPASKRIMVNQKPHCADVFSAFIEVDTEVANGYRVLEVYNTLTPYQICLAIQVYLSPSKNPNFVTDPDCQLMGTLNVIIPDPTEEQRNVIVVFIFGDTELHAVAMEEENQIPFTATFHMIE</sequence>
<evidence type="ECO:0000313" key="4">
    <source>
        <dbReference type="EMBL" id="KAK3604537.1"/>
    </source>
</evidence>
<dbReference type="AlphaFoldDB" id="A0AAE0T692"/>
<dbReference type="GO" id="GO:0140662">
    <property type="term" value="F:ATP-dependent protein folding chaperone"/>
    <property type="evidence" value="ECO:0007669"/>
    <property type="project" value="InterPro"/>
</dbReference>
<dbReference type="InterPro" id="IPR013126">
    <property type="entry name" value="Hsp_70_fam"/>
</dbReference>
<evidence type="ECO:0000256" key="3">
    <source>
        <dbReference type="ARBA" id="ARBA00022840"/>
    </source>
</evidence>
<dbReference type="PANTHER" id="PTHR14187:SF5">
    <property type="entry name" value="HEAT SHOCK 70 KDA PROTEIN 12A"/>
    <property type="match status" value="1"/>
</dbReference>
<dbReference type="Pfam" id="PF00012">
    <property type="entry name" value="HSP70"/>
    <property type="match status" value="1"/>
</dbReference>
<comment type="caution">
    <text evidence="4">The sequence shown here is derived from an EMBL/GenBank/DDBJ whole genome shotgun (WGS) entry which is preliminary data.</text>
</comment>
<evidence type="ECO:0008006" key="6">
    <source>
        <dbReference type="Google" id="ProtNLM"/>
    </source>
</evidence>
<proteinExistence type="inferred from homology"/>
<dbReference type="Gene3D" id="3.30.420.40">
    <property type="match status" value="2"/>
</dbReference>
<dbReference type="EMBL" id="JAEAOA010000078">
    <property type="protein sequence ID" value="KAK3604537.1"/>
    <property type="molecule type" value="Genomic_DNA"/>
</dbReference>
<dbReference type="PANTHER" id="PTHR14187">
    <property type="entry name" value="ALPHA KINASE/ELONGATION FACTOR 2 KINASE"/>
    <property type="match status" value="1"/>
</dbReference>
<dbReference type="InterPro" id="IPR043129">
    <property type="entry name" value="ATPase_NBD"/>
</dbReference>
<accession>A0AAE0T692</accession>
<evidence type="ECO:0000256" key="2">
    <source>
        <dbReference type="ARBA" id="ARBA00022741"/>
    </source>
</evidence>
<reference evidence="4" key="2">
    <citation type="journal article" date="2021" name="Genome Biol. Evol.">
        <title>Developing a high-quality reference genome for a parasitic bivalve with doubly uniparental inheritance (Bivalvia: Unionida).</title>
        <authorList>
            <person name="Smith C.H."/>
        </authorList>
    </citation>
    <scope>NUCLEOTIDE SEQUENCE</scope>
    <source>
        <strain evidence="4">CHS0354</strain>
        <tissue evidence="4">Mantle</tissue>
    </source>
</reference>
<dbReference type="CDD" id="cd10229">
    <property type="entry name" value="ASKHA_NBD_HSP70_HSPA12"/>
    <property type="match status" value="1"/>
</dbReference>
<evidence type="ECO:0000256" key="1">
    <source>
        <dbReference type="ARBA" id="ARBA00007381"/>
    </source>
</evidence>
<keyword evidence="2" id="KW-0547">Nucleotide-binding</keyword>
<dbReference type="Proteomes" id="UP001195483">
    <property type="component" value="Unassembled WGS sequence"/>
</dbReference>
<keyword evidence="5" id="KW-1185">Reference proteome</keyword>
<comment type="similarity">
    <text evidence="1">Belongs to the heat shock protein 70 family.</text>
</comment>
<protein>
    <recommendedName>
        <fullName evidence="6">Heat shock 70 kDa protein 12B</fullName>
    </recommendedName>
</protein>
<organism evidence="4 5">
    <name type="scientific">Potamilus streckersoni</name>
    <dbReference type="NCBI Taxonomy" id="2493646"/>
    <lineage>
        <taxon>Eukaryota</taxon>
        <taxon>Metazoa</taxon>
        <taxon>Spiralia</taxon>
        <taxon>Lophotrochozoa</taxon>
        <taxon>Mollusca</taxon>
        <taxon>Bivalvia</taxon>
        <taxon>Autobranchia</taxon>
        <taxon>Heteroconchia</taxon>
        <taxon>Palaeoheterodonta</taxon>
        <taxon>Unionida</taxon>
        <taxon>Unionoidea</taxon>
        <taxon>Unionidae</taxon>
        <taxon>Ambleminae</taxon>
        <taxon>Lampsilini</taxon>
        <taxon>Potamilus</taxon>
    </lineage>
</organism>
<evidence type="ECO:0000313" key="5">
    <source>
        <dbReference type="Proteomes" id="UP001195483"/>
    </source>
</evidence>
<keyword evidence="3" id="KW-0067">ATP-binding</keyword>
<dbReference type="GO" id="GO:0005524">
    <property type="term" value="F:ATP binding"/>
    <property type="evidence" value="ECO:0007669"/>
    <property type="project" value="UniProtKB-KW"/>
</dbReference>
<reference evidence="4" key="1">
    <citation type="journal article" date="2021" name="Genome Biol. Evol.">
        <title>A High-Quality Reference Genome for a Parasitic Bivalve with Doubly Uniparental Inheritance (Bivalvia: Unionida).</title>
        <authorList>
            <person name="Smith C.H."/>
        </authorList>
    </citation>
    <scope>NUCLEOTIDE SEQUENCE</scope>
    <source>
        <strain evidence="4">CHS0354</strain>
    </source>
</reference>
<reference evidence="4" key="3">
    <citation type="submission" date="2023-05" db="EMBL/GenBank/DDBJ databases">
        <authorList>
            <person name="Smith C.H."/>
        </authorList>
    </citation>
    <scope>NUCLEOTIDE SEQUENCE</scope>
    <source>
        <strain evidence="4">CHS0354</strain>
        <tissue evidence="4">Mantle</tissue>
    </source>
</reference>